<feature type="binding site" evidence="2">
    <location>
        <position position="218"/>
    </location>
    <ligand>
        <name>FAD</name>
        <dbReference type="ChEBI" id="CHEBI:57692"/>
    </ligand>
</feature>
<keyword evidence="5" id="KW-1185">Reference proteome</keyword>
<feature type="binding site" evidence="2">
    <location>
        <position position="116"/>
    </location>
    <ligand>
        <name>7-chloro-L-tryptophan</name>
        <dbReference type="ChEBI" id="CHEBI:58713"/>
    </ligand>
</feature>
<comment type="caution">
    <text evidence="4">The sequence shown here is derived from an EMBL/GenBank/DDBJ whole genome shotgun (WGS) entry which is preliminary data.</text>
</comment>
<accession>A0A396RLJ5</accession>
<keyword evidence="2" id="KW-0274">FAD</keyword>
<dbReference type="PANTHER" id="PTHR43747">
    <property type="entry name" value="FAD-BINDING PROTEIN"/>
    <property type="match status" value="1"/>
</dbReference>
<feature type="binding site" evidence="2">
    <location>
        <position position="375"/>
    </location>
    <ligand>
        <name>L-tryptophan</name>
        <dbReference type="ChEBI" id="CHEBI:57912"/>
    </ligand>
</feature>
<dbReference type="AlphaFoldDB" id="A0A396RLJ5"/>
<dbReference type="Proteomes" id="UP000266693">
    <property type="component" value="Unassembled WGS sequence"/>
</dbReference>
<feature type="binding site" evidence="2">
    <location>
        <begin position="51"/>
        <end position="54"/>
    </location>
    <ligand>
        <name>FAD</name>
        <dbReference type="ChEBI" id="CHEBI:57692"/>
    </ligand>
</feature>
<keyword evidence="2" id="KW-0547">Nucleotide-binding</keyword>
<dbReference type="Pfam" id="PF04820">
    <property type="entry name" value="Trp_halogenase"/>
    <property type="match status" value="1"/>
</dbReference>
<protein>
    <submittedName>
        <fullName evidence="4">Tryptophan 7-halogenase</fullName>
    </submittedName>
</protein>
<dbReference type="Gene3D" id="3.50.50.60">
    <property type="entry name" value="FAD/NAD(P)-binding domain"/>
    <property type="match status" value="1"/>
</dbReference>
<dbReference type="InterPro" id="IPR036188">
    <property type="entry name" value="FAD/NAD-bd_sf"/>
</dbReference>
<feature type="active site" evidence="1">
    <location>
        <position position="116"/>
    </location>
</feature>
<gene>
    <name evidence="4" type="ORF">D1610_11825</name>
</gene>
<dbReference type="PIRSF" id="PIRSF011396">
    <property type="entry name" value="Trp_halogenase"/>
    <property type="match status" value="1"/>
</dbReference>
<dbReference type="EMBL" id="QWLV01000005">
    <property type="protein sequence ID" value="RHW17227.1"/>
    <property type="molecule type" value="Genomic_DNA"/>
</dbReference>
<sequence length="531" mass="56789">MGSAGRSAARRRADRTAAGDAFGGEAEGGCDDPSPGGTRGGVIRRVVIVGGGTAGWMAAAALARGLGTTHAITLIESASIGTVGVGEATVPPIRDFNRYLRIDEDEFVRATSGSFKLGIEFVGWNGEGSRYFHPFGFLGPDMAGADFHHVWLRHLAEGGDPDIARINPETAAAREGRFARDTRHGPLHHAFHFDAARYATFLRGYAEARGVARIEGEVTAVERDGESGDIAAVRLASGAAVAGDLFVDCSGFRGLLIEGALETGYVDWTCWLPCDRAVALPTARIADPAPFTRSTAREAGWQWRIPLQHRTGNGYVYCSSFLGDDEAASLLAARVDGEPLAEPNRLRFTAGHRRLFWNRNCVAIGLAGGFLEPLESTSIHLIQTAIIRLLALFPGDHVDPRLAERFNREAQAEYEGVRDFVVAHYAVASGIDTPFWRAIGEAPLPESLAERIAVFRATGTVLYERGDLFGPTNWYAILTGQGCAASAYHPLVGALDGKLVRDRIAALEARCAQMIAGLPGHADFIAAHCGA</sequence>
<dbReference type="InterPro" id="IPR050816">
    <property type="entry name" value="Flavin-dep_Halogenase_NPB"/>
</dbReference>
<evidence type="ECO:0000256" key="3">
    <source>
        <dbReference type="SAM" id="MobiDB-lite"/>
    </source>
</evidence>
<keyword evidence="2" id="KW-0285">Flavoprotein</keyword>
<dbReference type="OrthoDB" id="7387345at2"/>
<dbReference type="SUPFAM" id="SSF51905">
    <property type="entry name" value="FAD/NAD(P)-binding domain"/>
    <property type="match status" value="1"/>
</dbReference>
<feature type="binding site" evidence="2">
    <location>
        <position position="366"/>
    </location>
    <ligand>
        <name>FAD</name>
        <dbReference type="ChEBI" id="CHEBI:57692"/>
    </ligand>
</feature>
<dbReference type="PANTHER" id="PTHR43747:SF4">
    <property type="entry name" value="FLAVIN-DEPENDENT TRYPTOPHAN HALOGENASE"/>
    <property type="match status" value="1"/>
</dbReference>
<evidence type="ECO:0000256" key="1">
    <source>
        <dbReference type="PIRSR" id="PIRSR011396-1"/>
    </source>
</evidence>
<evidence type="ECO:0000313" key="4">
    <source>
        <dbReference type="EMBL" id="RHW17227.1"/>
    </source>
</evidence>
<evidence type="ECO:0000256" key="2">
    <source>
        <dbReference type="PIRSR" id="PIRSR011396-2"/>
    </source>
</evidence>
<feature type="region of interest" description="Disordered" evidence="3">
    <location>
        <begin position="1"/>
        <end position="37"/>
    </location>
</feature>
<feature type="binding site" evidence="2">
    <location>
        <position position="379"/>
    </location>
    <ligand>
        <name>FAD</name>
        <dbReference type="ChEBI" id="CHEBI:57692"/>
    </ligand>
</feature>
<evidence type="ECO:0000313" key="5">
    <source>
        <dbReference type="Proteomes" id="UP000266693"/>
    </source>
</evidence>
<dbReference type="InterPro" id="IPR006905">
    <property type="entry name" value="Flavin_halogenase"/>
</dbReference>
<name>A0A396RLJ5_9SPHN</name>
<organism evidence="4 5">
    <name type="scientific">Sphingomonas gilva</name>
    <dbReference type="NCBI Taxonomy" id="2305907"/>
    <lineage>
        <taxon>Bacteria</taxon>
        <taxon>Pseudomonadati</taxon>
        <taxon>Pseudomonadota</taxon>
        <taxon>Alphaproteobacteria</taxon>
        <taxon>Sphingomonadales</taxon>
        <taxon>Sphingomonadaceae</taxon>
        <taxon>Sphingomonas</taxon>
    </lineage>
</organism>
<dbReference type="GO" id="GO:0000166">
    <property type="term" value="F:nucleotide binding"/>
    <property type="evidence" value="ECO:0007669"/>
    <property type="project" value="UniProtKB-KW"/>
</dbReference>
<dbReference type="InterPro" id="IPR033856">
    <property type="entry name" value="Trp_halogen"/>
</dbReference>
<proteinExistence type="predicted"/>
<dbReference type="GO" id="GO:0004497">
    <property type="term" value="F:monooxygenase activity"/>
    <property type="evidence" value="ECO:0007669"/>
    <property type="project" value="InterPro"/>
</dbReference>
<reference evidence="4 5" key="1">
    <citation type="submission" date="2018-08" db="EMBL/GenBank/DDBJ databases">
        <title>The multiple taxonomic identification of Sphingomonas gilva.</title>
        <authorList>
            <person name="Zhu D."/>
            <person name="Zheng S."/>
        </authorList>
    </citation>
    <scope>NUCLEOTIDE SEQUENCE [LARGE SCALE GENOMIC DNA]</scope>
    <source>
        <strain evidence="4 5">ZDH117</strain>
    </source>
</reference>